<dbReference type="InParanoid" id="F2LU34"/>
<evidence type="ECO:0000256" key="6">
    <source>
        <dbReference type="ARBA" id="ARBA00022679"/>
    </source>
</evidence>
<keyword evidence="11 15" id="KW-0067">ATP-binding</keyword>
<dbReference type="InterPro" id="IPR015864">
    <property type="entry name" value="FAD_synthase"/>
</dbReference>
<evidence type="ECO:0000256" key="15">
    <source>
        <dbReference type="PIRNR" id="PIRNR004491"/>
    </source>
</evidence>
<gene>
    <name evidence="17" type="ordered locus">Hipma_1541</name>
</gene>
<feature type="domain" description="Riboflavin kinase" evidence="16">
    <location>
        <begin position="182"/>
        <end position="304"/>
    </location>
</feature>
<dbReference type="PIRSF" id="PIRSF004491">
    <property type="entry name" value="FAD_Synth"/>
    <property type="match status" value="1"/>
</dbReference>
<accession>F2LU34</accession>
<dbReference type="Gene3D" id="3.40.50.620">
    <property type="entry name" value="HUPs"/>
    <property type="match status" value="1"/>
</dbReference>
<dbReference type="OrthoDB" id="9803667at2"/>
<dbReference type="GO" id="GO:0006747">
    <property type="term" value="P:FAD biosynthetic process"/>
    <property type="evidence" value="ECO:0007669"/>
    <property type="project" value="UniProtKB-UniRule"/>
</dbReference>
<comment type="pathway">
    <text evidence="3 15">Cofactor biosynthesis; FMN biosynthesis; FMN from riboflavin (ATP route): step 1/1.</text>
</comment>
<proteinExistence type="inferred from homology"/>
<protein>
    <recommendedName>
        <fullName evidence="15">Riboflavin biosynthesis protein</fullName>
    </recommendedName>
    <domain>
        <recommendedName>
            <fullName evidence="15">Riboflavin kinase</fullName>
            <ecNumber evidence="15">2.7.1.26</ecNumber>
        </recommendedName>
        <alternativeName>
            <fullName evidence="15">Flavokinase</fullName>
        </alternativeName>
    </domain>
    <domain>
        <recommendedName>
            <fullName evidence="15">FMN adenylyltransferase</fullName>
            <ecNumber evidence="15">2.7.7.2</ecNumber>
        </recommendedName>
        <alternativeName>
            <fullName evidence="15">FAD pyrophosphorylase</fullName>
        </alternativeName>
        <alternativeName>
            <fullName evidence="15">FAD synthase</fullName>
        </alternativeName>
    </domain>
</protein>
<dbReference type="GO" id="GO:0009398">
    <property type="term" value="P:FMN biosynthetic process"/>
    <property type="evidence" value="ECO:0007669"/>
    <property type="project" value="UniProtKB-UniRule"/>
</dbReference>
<evidence type="ECO:0000256" key="14">
    <source>
        <dbReference type="ARBA" id="ARBA00049494"/>
    </source>
</evidence>
<keyword evidence="10 15" id="KW-0274">FAD</keyword>
<evidence type="ECO:0000256" key="4">
    <source>
        <dbReference type="ARBA" id="ARBA00022630"/>
    </source>
</evidence>
<keyword evidence="4 15" id="KW-0285">Flavoprotein</keyword>
<evidence type="ECO:0000256" key="1">
    <source>
        <dbReference type="ARBA" id="ARBA00002121"/>
    </source>
</evidence>
<dbReference type="Pfam" id="PF01687">
    <property type="entry name" value="Flavokinase"/>
    <property type="match status" value="1"/>
</dbReference>
<evidence type="ECO:0000256" key="11">
    <source>
        <dbReference type="ARBA" id="ARBA00022840"/>
    </source>
</evidence>
<dbReference type="GO" id="GO:0009231">
    <property type="term" value="P:riboflavin biosynthetic process"/>
    <property type="evidence" value="ECO:0007669"/>
    <property type="project" value="InterPro"/>
</dbReference>
<name>F2LU34_HIPMA</name>
<evidence type="ECO:0000256" key="10">
    <source>
        <dbReference type="ARBA" id="ARBA00022827"/>
    </source>
</evidence>
<dbReference type="Proteomes" id="UP000008139">
    <property type="component" value="Chromosome"/>
</dbReference>
<comment type="catalytic activity">
    <reaction evidence="14 15">
        <text>FMN + ATP + H(+) = FAD + diphosphate</text>
        <dbReference type="Rhea" id="RHEA:17237"/>
        <dbReference type="ChEBI" id="CHEBI:15378"/>
        <dbReference type="ChEBI" id="CHEBI:30616"/>
        <dbReference type="ChEBI" id="CHEBI:33019"/>
        <dbReference type="ChEBI" id="CHEBI:57692"/>
        <dbReference type="ChEBI" id="CHEBI:58210"/>
        <dbReference type="EC" id="2.7.7.2"/>
    </reaction>
</comment>
<dbReference type="FunFam" id="2.40.30.30:FF:000003">
    <property type="entry name" value="Riboflavin biosynthesis protein"/>
    <property type="match status" value="1"/>
</dbReference>
<comment type="function">
    <text evidence="1">Catalyzes the phosphorylation of riboflavin to FMN followed by the adenylation of FMN to FAD.</text>
</comment>
<keyword evidence="9 15" id="KW-0418">Kinase</keyword>
<dbReference type="GO" id="GO:0005524">
    <property type="term" value="F:ATP binding"/>
    <property type="evidence" value="ECO:0007669"/>
    <property type="project" value="UniProtKB-UniRule"/>
</dbReference>
<evidence type="ECO:0000313" key="17">
    <source>
        <dbReference type="EMBL" id="AEA34497.1"/>
    </source>
</evidence>
<dbReference type="PANTHER" id="PTHR22749">
    <property type="entry name" value="RIBOFLAVIN KINASE/FMN ADENYLYLTRANSFERASE"/>
    <property type="match status" value="1"/>
</dbReference>
<dbReference type="EC" id="2.7.7.2" evidence="15"/>
<evidence type="ECO:0000256" key="9">
    <source>
        <dbReference type="ARBA" id="ARBA00022777"/>
    </source>
</evidence>
<dbReference type="HOGENOM" id="CLU_048437_0_2_7"/>
<keyword evidence="18" id="KW-1185">Reference proteome</keyword>
<dbReference type="KEGG" id="hmr:Hipma_1541"/>
<comment type="catalytic activity">
    <reaction evidence="13 15">
        <text>riboflavin + ATP = FMN + ADP + H(+)</text>
        <dbReference type="Rhea" id="RHEA:14357"/>
        <dbReference type="ChEBI" id="CHEBI:15378"/>
        <dbReference type="ChEBI" id="CHEBI:30616"/>
        <dbReference type="ChEBI" id="CHEBI:57986"/>
        <dbReference type="ChEBI" id="CHEBI:58210"/>
        <dbReference type="ChEBI" id="CHEBI:456216"/>
        <dbReference type="EC" id="2.7.1.26"/>
    </reaction>
</comment>
<dbReference type="EMBL" id="CP002606">
    <property type="protein sequence ID" value="AEA34497.1"/>
    <property type="molecule type" value="Genomic_DNA"/>
</dbReference>
<dbReference type="NCBIfam" id="TIGR00083">
    <property type="entry name" value="ribF"/>
    <property type="match status" value="1"/>
</dbReference>
<evidence type="ECO:0000256" key="5">
    <source>
        <dbReference type="ARBA" id="ARBA00022643"/>
    </source>
</evidence>
<dbReference type="UniPathway" id="UPA00276">
    <property type="reaction ID" value="UER00406"/>
</dbReference>
<sequence>MRVIRDIYAECDIEATAIALGNFDGIHRGHQALINETVKLSKKLNLTPAVFTFHPHPKKVIEHIDEPFLIQRFKEKTKIIESFGIDIVVCAHFTQAFAEMEPYNFVKDILIDRMHARAICVGHDYTFGKKALGTTKTLRELSNSLGFELIVIPPFKINGTIVSSTRIREFLRTGQIGLANEFLGRNYTISGIVKEGEGRGSSLGFPTANIYPTNEILLTNGVYAAYVYIDSKKYAAAVNVGVNPTFKGTQKHIEAFIFDFNGDLYRKRITIEFIDFIRPERKFKRIDDLISQIKQDIKQIKTIL</sequence>
<dbReference type="Gene3D" id="2.40.30.30">
    <property type="entry name" value="Riboflavin kinase-like"/>
    <property type="match status" value="1"/>
</dbReference>
<dbReference type="GO" id="GO:0003919">
    <property type="term" value="F:FMN adenylyltransferase activity"/>
    <property type="evidence" value="ECO:0007669"/>
    <property type="project" value="UniProtKB-UniRule"/>
</dbReference>
<comment type="pathway">
    <text evidence="2 15">Cofactor biosynthesis; FAD biosynthesis; FAD from FMN: step 1/1.</text>
</comment>
<dbReference type="SMART" id="SM00904">
    <property type="entry name" value="Flavokinase"/>
    <property type="match status" value="1"/>
</dbReference>
<dbReference type="InterPro" id="IPR023468">
    <property type="entry name" value="Riboflavin_kinase"/>
</dbReference>
<dbReference type="FunFam" id="3.40.50.620:FF:000021">
    <property type="entry name" value="Riboflavin biosynthesis protein"/>
    <property type="match status" value="1"/>
</dbReference>
<evidence type="ECO:0000256" key="2">
    <source>
        <dbReference type="ARBA" id="ARBA00004726"/>
    </source>
</evidence>
<keyword evidence="7 15" id="KW-0548">Nucleotidyltransferase</keyword>
<keyword evidence="8 15" id="KW-0547">Nucleotide-binding</keyword>
<reference evidence="17 18" key="1">
    <citation type="journal article" date="2011" name="Stand. Genomic Sci.">
        <title>Complete genome sequence of the thermophilic sulfur-reducer Hippea maritima type strain (MH(2)).</title>
        <authorList>
            <person name="Huntemann M."/>
            <person name="Lu M."/>
            <person name="Nolan M."/>
            <person name="Lapidus A."/>
            <person name="Lucas S."/>
            <person name="Hammon N."/>
            <person name="Deshpande S."/>
            <person name="Cheng J.F."/>
            <person name="Tapia R."/>
            <person name="Han C."/>
            <person name="Goodwin L."/>
            <person name="Pitluck S."/>
            <person name="Liolios K."/>
            <person name="Pagani I."/>
            <person name="Ivanova N."/>
            <person name="Ovchinikova G."/>
            <person name="Pati A."/>
            <person name="Chen A."/>
            <person name="Palaniappan K."/>
            <person name="Land M."/>
            <person name="Hauser L."/>
            <person name="Jeffries C.D."/>
            <person name="Detter J.C."/>
            <person name="Brambilla E.M."/>
            <person name="Rohde M."/>
            <person name="Spring S."/>
            <person name="Goker M."/>
            <person name="Woyke T."/>
            <person name="Bristow J."/>
            <person name="Eisen J.A."/>
            <person name="Markowitz V."/>
            <person name="Hugenholtz P."/>
            <person name="Kyrpides N.C."/>
            <person name="Klenk H.P."/>
            <person name="Mavromatis K."/>
        </authorList>
    </citation>
    <scope>NUCLEOTIDE SEQUENCE [LARGE SCALE GENOMIC DNA]</scope>
    <source>
        <strain evidence="18">ATCC 700847 / DSM 10411 / MH2</strain>
    </source>
</reference>
<keyword evidence="12" id="KW-0511">Multifunctional enzyme</keyword>
<reference evidence="18" key="2">
    <citation type="submission" date="2011-03" db="EMBL/GenBank/DDBJ databases">
        <title>The complete genome of Hippea maritima DSM 10411.</title>
        <authorList>
            <consortium name="US DOE Joint Genome Institute (JGI-PGF)"/>
            <person name="Lucas S."/>
            <person name="Copeland A."/>
            <person name="Lapidus A."/>
            <person name="Bruce D."/>
            <person name="Goodwin L."/>
            <person name="Pitluck S."/>
            <person name="Peters L."/>
            <person name="Kyrpides N."/>
            <person name="Mavromatis K."/>
            <person name="Pagani I."/>
            <person name="Ivanova N."/>
            <person name="Mikhailova N."/>
            <person name="Lu M."/>
            <person name="Detter J.C."/>
            <person name="Tapia R."/>
            <person name="Han C."/>
            <person name="Land M."/>
            <person name="Hauser L."/>
            <person name="Markowitz V."/>
            <person name="Cheng J.-F."/>
            <person name="Hugenholtz P."/>
            <person name="Woyke T."/>
            <person name="Wu D."/>
            <person name="Spring S."/>
            <person name="Schroeder M."/>
            <person name="Brambilla E."/>
            <person name="Klenk H.-P."/>
            <person name="Eisen J.A."/>
        </authorList>
    </citation>
    <scope>NUCLEOTIDE SEQUENCE [LARGE SCALE GENOMIC DNA]</scope>
    <source>
        <strain evidence="18">ATCC 700847 / DSM 10411 / MH2</strain>
    </source>
</reference>
<dbReference type="PANTHER" id="PTHR22749:SF6">
    <property type="entry name" value="RIBOFLAVIN KINASE"/>
    <property type="match status" value="1"/>
</dbReference>
<evidence type="ECO:0000259" key="16">
    <source>
        <dbReference type="SMART" id="SM00904"/>
    </source>
</evidence>
<organism evidence="17 18">
    <name type="scientific">Hippea maritima (strain ATCC 700847 / DSM 10411 / MH2)</name>
    <dbReference type="NCBI Taxonomy" id="760142"/>
    <lineage>
        <taxon>Bacteria</taxon>
        <taxon>Pseudomonadati</taxon>
        <taxon>Campylobacterota</taxon>
        <taxon>Desulfurellia</taxon>
        <taxon>Desulfurellales</taxon>
        <taxon>Hippeaceae</taxon>
        <taxon>Hippea</taxon>
    </lineage>
</organism>
<evidence type="ECO:0000256" key="7">
    <source>
        <dbReference type="ARBA" id="ARBA00022695"/>
    </source>
</evidence>
<dbReference type="RefSeq" id="WP_013682526.1">
    <property type="nucleotide sequence ID" value="NC_015318.1"/>
</dbReference>
<dbReference type="UniPathway" id="UPA00277">
    <property type="reaction ID" value="UER00407"/>
</dbReference>
<dbReference type="InterPro" id="IPR023465">
    <property type="entry name" value="Riboflavin_kinase_dom_sf"/>
</dbReference>
<dbReference type="NCBIfam" id="NF004160">
    <property type="entry name" value="PRK05627.1-3"/>
    <property type="match status" value="1"/>
</dbReference>
<evidence type="ECO:0000256" key="3">
    <source>
        <dbReference type="ARBA" id="ARBA00005201"/>
    </source>
</evidence>
<dbReference type="Pfam" id="PF06574">
    <property type="entry name" value="FAD_syn"/>
    <property type="match status" value="1"/>
</dbReference>
<dbReference type="EC" id="2.7.1.26" evidence="15"/>
<dbReference type="SUPFAM" id="SSF52374">
    <property type="entry name" value="Nucleotidylyl transferase"/>
    <property type="match status" value="1"/>
</dbReference>
<dbReference type="STRING" id="760142.Hipma_1541"/>
<dbReference type="FunCoup" id="F2LU34">
    <property type="interactions" value="347"/>
</dbReference>
<dbReference type="GO" id="GO:0008531">
    <property type="term" value="F:riboflavin kinase activity"/>
    <property type="evidence" value="ECO:0007669"/>
    <property type="project" value="UniProtKB-UniRule"/>
</dbReference>
<keyword evidence="5 15" id="KW-0288">FMN</keyword>
<dbReference type="InterPro" id="IPR002606">
    <property type="entry name" value="Riboflavin_kinase_bac"/>
</dbReference>
<dbReference type="NCBIfam" id="NF004162">
    <property type="entry name" value="PRK05627.1-5"/>
    <property type="match status" value="1"/>
</dbReference>
<evidence type="ECO:0000313" key="18">
    <source>
        <dbReference type="Proteomes" id="UP000008139"/>
    </source>
</evidence>
<evidence type="ECO:0000256" key="8">
    <source>
        <dbReference type="ARBA" id="ARBA00022741"/>
    </source>
</evidence>
<dbReference type="InterPro" id="IPR015865">
    <property type="entry name" value="Riboflavin_kinase_bac/euk"/>
</dbReference>
<evidence type="ECO:0000256" key="12">
    <source>
        <dbReference type="ARBA" id="ARBA00023268"/>
    </source>
</evidence>
<keyword evidence="6 15" id="KW-0808">Transferase</keyword>
<dbReference type="AlphaFoldDB" id="F2LU34"/>
<dbReference type="eggNOG" id="COG0196">
    <property type="taxonomic scope" value="Bacteria"/>
</dbReference>
<dbReference type="InterPro" id="IPR014729">
    <property type="entry name" value="Rossmann-like_a/b/a_fold"/>
</dbReference>
<evidence type="ECO:0000256" key="13">
    <source>
        <dbReference type="ARBA" id="ARBA00047880"/>
    </source>
</evidence>
<dbReference type="CDD" id="cd02064">
    <property type="entry name" value="FAD_synthetase_N"/>
    <property type="match status" value="1"/>
</dbReference>
<comment type="similarity">
    <text evidence="15">Belongs to the ribF family.</text>
</comment>
<dbReference type="SUPFAM" id="SSF82114">
    <property type="entry name" value="Riboflavin kinase-like"/>
    <property type="match status" value="1"/>
</dbReference>